<keyword evidence="2" id="KW-1185">Reference proteome</keyword>
<organism evidence="3">
    <name type="scientific">Dissoconium aciculare CBS 342.82</name>
    <dbReference type="NCBI Taxonomy" id="1314786"/>
    <lineage>
        <taxon>Eukaryota</taxon>
        <taxon>Fungi</taxon>
        <taxon>Dikarya</taxon>
        <taxon>Ascomycota</taxon>
        <taxon>Pezizomycotina</taxon>
        <taxon>Dothideomycetes</taxon>
        <taxon>Dothideomycetidae</taxon>
        <taxon>Mycosphaerellales</taxon>
        <taxon>Dissoconiaceae</taxon>
        <taxon>Dissoconium</taxon>
    </lineage>
</organism>
<feature type="region of interest" description="Disordered" evidence="1">
    <location>
        <begin position="103"/>
        <end position="124"/>
    </location>
</feature>
<feature type="compositionally biased region" description="Low complexity" evidence="1">
    <location>
        <begin position="149"/>
        <end position="176"/>
    </location>
</feature>
<dbReference type="RefSeq" id="XP_033457587.1">
    <property type="nucleotide sequence ID" value="XM_033605384.1"/>
</dbReference>
<reference evidence="3" key="1">
    <citation type="submission" date="2020-01" db="EMBL/GenBank/DDBJ databases">
        <authorList>
            <consortium name="DOE Joint Genome Institute"/>
            <person name="Haridas S."/>
            <person name="Albert R."/>
            <person name="Binder M."/>
            <person name="Bloem J."/>
            <person name="Labutti K."/>
            <person name="Salamov A."/>
            <person name="Andreopoulos B."/>
            <person name="Baker S.E."/>
            <person name="Barry K."/>
            <person name="Bills G."/>
            <person name="Bluhm B.H."/>
            <person name="Cannon C."/>
            <person name="Castanera R."/>
            <person name="Culley D.E."/>
            <person name="Daum C."/>
            <person name="Ezra D."/>
            <person name="Gonzalez J.B."/>
            <person name="Henrissat B."/>
            <person name="Kuo A."/>
            <person name="Liang C."/>
            <person name="Lipzen A."/>
            <person name="Lutzoni F."/>
            <person name="Magnuson J."/>
            <person name="Mondo S."/>
            <person name="Nolan M."/>
            <person name="Ohm R."/>
            <person name="Pangilinan J."/>
            <person name="Park H.-J."/>
            <person name="Ramirez L."/>
            <person name="Alfaro M."/>
            <person name="Sun H."/>
            <person name="Tritt A."/>
            <person name="Yoshinaga Y."/>
            <person name="Zwiers L.-H."/>
            <person name="Turgeon B.G."/>
            <person name="Goodwin S.B."/>
            <person name="Spatafora J.W."/>
            <person name="Crous P.W."/>
            <person name="Grigoriev I.V."/>
        </authorList>
    </citation>
    <scope>NUCLEOTIDE SEQUENCE</scope>
    <source>
        <strain evidence="3">CBS 342.82</strain>
    </source>
</reference>
<reference evidence="3" key="3">
    <citation type="submission" date="2025-08" db="UniProtKB">
        <authorList>
            <consortium name="RefSeq"/>
        </authorList>
    </citation>
    <scope>IDENTIFICATION</scope>
    <source>
        <strain evidence="3">CBS 342.82</strain>
    </source>
</reference>
<name>A0A6J3LXS8_9PEZI</name>
<feature type="region of interest" description="Disordered" evidence="1">
    <location>
        <begin position="1"/>
        <end position="58"/>
    </location>
</feature>
<accession>A0A6J3LXS8</accession>
<evidence type="ECO:0000256" key="1">
    <source>
        <dbReference type="SAM" id="MobiDB-lite"/>
    </source>
</evidence>
<dbReference type="GeneID" id="54363184"/>
<feature type="compositionally biased region" description="Polar residues" evidence="1">
    <location>
        <begin position="288"/>
        <end position="315"/>
    </location>
</feature>
<sequence length="315" mass="34218">MLHHQIPGPYGQMPFGNASTSAPTLPRNQGQGGQNQMQHVDGSYGGALHNQQQQQQAMQYNGVNAPAPASSMMMPQTGQPQHYPYAFAQPGLASAAVVSPQQLDFPRQSNSPQQGLPTNAIEQNPYAPKQFPMAAPLVQSQAPGNAVPQQQQQLPNMAQHSIPSPQSPQSPASQVREPQRINLLLDINGILLKRLSDLQAQDQGGAITPQQALQLKKEGKPDKMASDEYIQIVKRLQGNLSYLSPGKPKQFPGPAFLSPPPQMPELQPLYEQLKDLFPGWPGIENMRSGVQSSPRTNSMHSMNSTNGTTYGQTLQ</sequence>
<dbReference type="OrthoDB" id="2530523at2759"/>
<feature type="compositionally biased region" description="Polar residues" evidence="1">
    <location>
        <begin position="17"/>
        <end position="27"/>
    </location>
</feature>
<protein>
    <submittedName>
        <fullName evidence="3">Uncharacterized protein</fullName>
    </submittedName>
</protein>
<dbReference type="Proteomes" id="UP000504637">
    <property type="component" value="Unplaced"/>
</dbReference>
<reference evidence="3" key="2">
    <citation type="submission" date="2020-04" db="EMBL/GenBank/DDBJ databases">
        <authorList>
            <consortium name="NCBI Genome Project"/>
        </authorList>
    </citation>
    <scope>NUCLEOTIDE SEQUENCE</scope>
    <source>
        <strain evidence="3">CBS 342.82</strain>
    </source>
</reference>
<feature type="region of interest" description="Disordered" evidence="1">
    <location>
        <begin position="284"/>
        <end position="315"/>
    </location>
</feature>
<proteinExistence type="predicted"/>
<feature type="compositionally biased region" description="Polar residues" evidence="1">
    <location>
        <begin position="103"/>
        <end position="122"/>
    </location>
</feature>
<dbReference type="AlphaFoldDB" id="A0A6J3LXS8"/>
<evidence type="ECO:0000313" key="3">
    <source>
        <dbReference type="RefSeq" id="XP_033457587.1"/>
    </source>
</evidence>
<gene>
    <name evidence="3" type="ORF">K489DRAFT_382484</name>
</gene>
<feature type="region of interest" description="Disordered" evidence="1">
    <location>
        <begin position="140"/>
        <end position="176"/>
    </location>
</feature>
<evidence type="ECO:0000313" key="2">
    <source>
        <dbReference type="Proteomes" id="UP000504637"/>
    </source>
</evidence>